<feature type="transmembrane region" description="Helical" evidence="5">
    <location>
        <begin position="21"/>
        <end position="40"/>
    </location>
</feature>
<feature type="transmembrane region" description="Helical" evidence="5">
    <location>
        <begin position="97"/>
        <end position="120"/>
    </location>
</feature>
<feature type="transmembrane region" description="Helical" evidence="5">
    <location>
        <begin position="132"/>
        <end position="156"/>
    </location>
</feature>
<protein>
    <recommendedName>
        <fullName evidence="5">Transport permease protein</fullName>
    </recommendedName>
</protein>
<keyword evidence="2 5" id="KW-0812">Transmembrane</keyword>
<dbReference type="RefSeq" id="WP_117581637.1">
    <property type="nucleotide sequence ID" value="NZ_QUSL01000016.1"/>
</dbReference>
<name>A0A3E3EBY9_9FIRM</name>
<comment type="similarity">
    <text evidence="5">Belongs to the ABC-2 integral membrane protein family.</text>
</comment>
<organism evidence="7 8">
    <name type="scientific">Thomasclavelia ramosa</name>
    <dbReference type="NCBI Taxonomy" id="1547"/>
    <lineage>
        <taxon>Bacteria</taxon>
        <taxon>Bacillati</taxon>
        <taxon>Bacillota</taxon>
        <taxon>Erysipelotrichia</taxon>
        <taxon>Erysipelotrichales</taxon>
        <taxon>Coprobacillaceae</taxon>
        <taxon>Thomasclavelia</taxon>
    </lineage>
</organism>
<evidence type="ECO:0000313" key="8">
    <source>
        <dbReference type="Proteomes" id="UP000261032"/>
    </source>
</evidence>
<evidence type="ECO:0000256" key="4">
    <source>
        <dbReference type="ARBA" id="ARBA00023136"/>
    </source>
</evidence>
<comment type="caution">
    <text evidence="7">The sequence shown here is derived from an EMBL/GenBank/DDBJ whole genome shotgun (WGS) entry which is preliminary data.</text>
</comment>
<proteinExistence type="inferred from homology"/>
<evidence type="ECO:0000256" key="5">
    <source>
        <dbReference type="RuleBase" id="RU361157"/>
    </source>
</evidence>
<feature type="transmembrane region" description="Helical" evidence="5">
    <location>
        <begin position="52"/>
        <end position="76"/>
    </location>
</feature>
<keyword evidence="3 5" id="KW-1133">Transmembrane helix</keyword>
<evidence type="ECO:0000256" key="1">
    <source>
        <dbReference type="ARBA" id="ARBA00004141"/>
    </source>
</evidence>
<dbReference type="GO" id="GO:0043190">
    <property type="term" value="C:ATP-binding cassette (ABC) transporter complex"/>
    <property type="evidence" value="ECO:0007669"/>
    <property type="project" value="InterPro"/>
</dbReference>
<dbReference type="Proteomes" id="UP000261032">
    <property type="component" value="Unassembled WGS sequence"/>
</dbReference>
<dbReference type="InterPro" id="IPR047817">
    <property type="entry name" value="ABC2_TM_bact-type"/>
</dbReference>
<feature type="transmembrane region" description="Helical" evidence="5">
    <location>
        <begin position="163"/>
        <end position="185"/>
    </location>
</feature>
<dbReference type="EMBL" id="QUSL01000016">
    <property type="protein sequence ID" value="RGD84400.1"/>
    <property type="molecule type" value="Genomic_DNA"/>
</dbReference>
<evidence type="ECO:0000259" key="6">
    <source>
        <dbReference type="PROSITE" id="PS51012"/>
    </source>
</evidence>
<dbReference type="PIRSF" id="PIRSF006648">
    <property type="entry name" value="DrrB"/>
    <property type="match status" value="1"/>
</dbReference>
<sequence>MIKFWTLFKHDLYNLISSPDTLSVFLIFPTILILLMGFLFDNLYHTTIISSYDFYGVTMIFFIAMMGATVPANAFLEKHIKNGNTRIFYSPVSRVSIYSSKILTCFLFMALALTINIIIFDTISLVNFGSDKIGYVILLIINFVLFLTILSSAICVTLHSEELTNVILSNSMSILGFLSGIFFPIESLGAIFEKIASFSPIKWTVDCIFQLIYDGQSTNYWWIMFALLTLSSLLLLVVHKNYRPEDYI</sequence>
<gene>
    <name evidence="7" type="ORF">DXB93_10540</name>
</gene>
<evidence type="ECO:0000256" key="2">
    <source>
        <dbReference type="ARBA" id="ARBA00022692"/>
    </source>
</evidence>
<dbReference type="AlphaFoldDB" id="A0A3E3EBY9"/>
<feature type="transmembrane region" description="Helical" evidence="5">
    <location>
        <begin position="220"/>
        <end position="238"/>
    </location>
</feature>
<dbReference type="InterPro" id="IPR000412">
    <property type="entry name" value="ABC_2_transport"/>
</dbReference>
<evidence type="ECO:0000313" key="7">
    <source>
        <dbReference type="EMBL" id="RGD84400.1"/>
    </source>
</evidence>
<dbReference type="PANTHER" id="PTHR43229">
    <property type="entry name" value="NODULATION PROTEIN J"/>
    <property type="match status" value="1"/>
</dbReference>
<dbReference type="Pfam" id="PF01061">
    <property type="entry name" value="ABC2_membrane"/>
    <property type="match status" value="1"/>
</dbReference>
<evidence type="ECO:0000256" key="3">
    <source>
        <dbReference type="ARBA" id="ARBA00022989"/>
    </source>
</evidence>
<dbReference type="PROSITE" id="PS51012">
    <property type="entry name" value="ABC_TM2"/>
    <property type="match status" value="1"/>
</dbReference>
<dbReference type="GO" id="GO:0140359">
    <property type="term" value="F:ABC-type transporter activity"/>
    <property type="evidence" value="ECO:0007669"/>
    <property type="project" value="InterPro"/>
</dbReference>
<dbReference type="InterPro" id="IPR013525">
    <property type="entry name" value="ABC2_TM"/>
</dbReference>
<accession>A0A3E3EBY9</accession>
<keyword evidence="4 5" id="KW-0472">Membrane</keyword>
<comment type="subcellular location">
    <subcellularLocation>
        <location evidence="5">Cell membrane</location>
        <topology evidence="5">Multi-pass membrane protein</topology>
    </subcellularLocation>
    <subcellularLocation>
        <location evidence="1">Membrane</location>
        <topology evidence="1">Multi-pass membrane protein</topology>
    </subcellularLocation>
</comment>
<feature type="domain" description="ABC transmembrane type-2" evidence="6">
    <location>
        <begin position="20"/>
        <end position="245"/>
    </location>
</feature>
<reference evidence="7 8" key="1">
    <citation type="submission" date="2018-08" db="EMBL/GenBank/DDBJ databases">
        <title>A genome reference for cultivated species of the human gut microbiota.</title>
        <authorList>
            <person name="Zou Y."/>
            <person name="Xue W."/>
            <person name="Luo G."/>
        </authorList>
    </citation>
    <scope>NUCLEOTIDE SEQUENCE [LARGE SCALE GENOMIC DNA]</scope>
    <source>
        <strain evidence="7 8">OM06-4</strain>
    </source>
</reference>
<dbReference type="InterPro" id="IPR051784">
    <property type="entry name" value="Nod_factor_ABC_transporter"/>
</dbReference>
<keyword evidence="5" id="KW-0813">Transport</keyword>
<dbReference type="PANTHER" id="PTHR43229:SF2">
    <property type="entry name" value="NODULATION PROTEIN J"/>
    <property type="match status" value="1"/>
</dbReference>
<keyword evidence="5" id="KW-1003">Cell membrane</keyword>